<comment type="caution">
    <text evidence="1">The sequence shown here is derived from an EMBL/GenBank/DDBJ whole genome shotgun (WGS) entry which is preliminary data.</text>
</comment>
<gene>
    <name evidence="1" type="ORF">PCOR1329_LOCUS81332</name>
</gene>
<reference evidence="1" key="1">
    <citation type="submission" date="2023-10" db="EMBL/GenBank/DDBJ databases">
        <authorList>
            <person name="Chen Y."/>
            <person name="Shah S."/>
            <person name="Dougan E. K."/>
            <person name="Thang M."/>
            <person name="Chan C."/>
        </authorList>
    </citation>
    <scope>NUCLEOTIDE SEQUENCE [LARGE SCALE GENOMIC DNA]</scope>
</reference>
<organism evidence="1 2">
    <name type="scientific">Prorocentrum cordatum</name>
    <dbReference type="NCBI Taxonomy" id="2364126"/>
    <lineage>
        <taxon>Eukaryota</taxon>
        <taxon>Sar</taxon>
        <taxon>Alveolata</taxon>
        <taxon>Dinophyceae</taxon>
        <taxon>Prorocentrales</taxon>
        <taxon>Prorocentraceae</taxon>
        <taxon>Prorocentrum</taxon>
    </lineage>
</organism>
<keyword evidence="2" id="KW-1185">Reference proteome</keyword>
<accession>A0ABN9Y352</accession>
<dbReference type="EMBL" id="CAUYUJ010021604">
    <property type="protein sequence ID" value="CAK0905756.1"/>
    <property type="molecule type" value="Genomic_DNA"/>
</dbReference>
<protein>
    <submittedName>
        <fullName evidence="1">Uncharacterized protein</fullName>
    </submittedName>
</protein>
<name>A0ABN9Y352_9DINO</name>
<dbReference type="Proteomes" id="UP001189429">
    <property type="component" value="Unassembled WGS sequence"/>
</dbReference>
<evidence type="ECO:0000313" key="2">
    <source>
        <dbReference type="Proteomes" id="UP001189429"/>
    </source>
</evidence>
<feature type="non-terminal residue" evidence="1">
    <location>
        <position position="50"/>
    </location>
</feature>
<sequence>MAGAQAASGRSTRALPLPVGVFNPLSALGARAKDISDEVGNFDVFALVGT</sequence>
<evidence type="ECO:0000313" key="1">
    <source>
        <dbReference type="EMBL" id="CAK0905756.1"/>
    </source>
</evidence>
<proteinExistence type="predicted"/>